<sequence length="101" mass="11540">MEKCKYNPQEVRVYKSGVDPTELPPNYVTGYLEESETNKTDCRNLEVPKCTSLYVRGIKDRNLGSPARPPLSDYTKVVNVKIQNAIPRLMVHLRRRGSTES</sequence>
<keyword evidence="2" id="KW-1185">Reference proteome</keyword>
<dbReference type="EMBL" id="JAWJWF010000002">
    <property type="protein sequence ID" value="KAK6637246.1"/>
    <property type="molecule type" value="Genomic_DNA"/>
</dbReference>
<comment type="caution">
    <text evidence="1">The sequence shown here is derived from an EMBL/GenBank/DDBJ whole genome shotgun (WGS) entry which is preliminary data.</text>
</comment>
<gene>
    <name evidence="1" type="ORF">RUM44_007660</name>
</gene>
<dbReference type="Proteomes" id="UP001359485">
    <property type="component" value="Unassembled WGS sequence"/>
</dbReference>
<protein>
    <submittedName>
        <fullName evidence="1">Uncharacterized protein</fullName>
    </submittedName>
</protein>
<name>A0ABR1B717_POLSC</name>
<accession>A0ABR1B717</accession>
<organism evidence="1 2">
    <name type="scientific">Polyplax serrata</name>
    <name type="common">Common mouse louse</name>
    <dbReference type="NCBI Taxonomy" id="468196"/>
    <lineage>
        <taxon>Eukaryota</taxon>
        <taxon>Metazoa</taxon>
        <taxon>Ecdysozoa</taxon>
        <taxon>Arthropoda</taxon>
        <taxon>Hexapoda</taxon>
        <taxon>Insecta</taxon>
        <taxon>Pterygota</taxon>
        <taxon>Neoptera</taxon>
        <taxon>Paraneoptera</taxon>
        <taxon>Psocodea</taxon>
        <taxon>Troctomorpha</taxon>
        <taxon>Phthiraptera</taxon>
        <taxon>Anoplura</taxon>
        <taxon>Polyplacidae</taxon>
        <taxon>Polyplax</taxon>
    </lineage>
</organism>
<evidence type="ECO:0000313" key="2">
    <source>
        <dbReference type="Proteomes" id="UP001359485"/>
    </source>
</evidence>
<evidence type="ECO:0000313" key="1">
    <source>
        <dbReference type="EMBL" id="KAK6637246.1"/>
    </source>
</evidence>
<reference evidence="1 2" key="1">
    <citation type="submission" date="2023-09" db="EMBL/GenBank/DDBJ databases">
        <title>Genomes of two closely related lineages of the louse Polyplax serrata with different host specificities.</title>
        <authorList>
            <person name="Martinu J."/>
            <person name="Tarabai H."/>
            <person name="Stefka J."/>
            <person name="Hypsa V."/>
        </authorList>
    </citation>
    <scope>NUCLEOTIDE SEQUENCE [LARGE SCALE GENOMIC DNA]</scope>
    <source>
        <strain evidence="1">98ZLc_SE</strain>
    </source>
</reference>
<proteinExistence type="predicted"/>